<feature type="coiled-coil region" evidence="1">
    <location>
        <begin position="261"/>
        <end position="288"/>
    </location>
</feature>
<keyword evidence="4" id="KW-1185">Reference proteome</keyword>
<reference evidence="3" key="1">
    <citation type="submission" date="2022-03" db="EMBL/GenBank/DDBJ databases">
        <authorList>
            <person name="Martin C."/>
        </authorList>
    </citation>
    <scope>NUCLEOTIDE SEQUENCE</scope>
</reference>
<feature type="compositionally biased region" description="Polar residues" evidence="2">
    <location>
        <begin position="38"/>
        <end position="52"/>
    </location>
</feature>
<feature type="region of interest" description="Disordered" evidence="2">
    <location>
        <begin position="219"/>
        <end position="254"/>
    </location>
</feature>
<proteinExistence type="predicted"/>
<evidence type="ECO:0000313" key="4">
    <source>
        <dbReference type="Proteomes" id="UP000749559"/>
    </source>
</evidence>
<gene>
    <name evidence="3" type="ORF">OFUS_LOCUS8405</name>
</gene>
<dbReference type="Proteomes" id="UP000749559">
    <property type="component" value="Unassembled WGS sequence"/>
</dbReference>
<keyword evidence="1" id="KW-0175">Coiled coil</keyword>
<evidence type="ECO:0000256" key="2">
    <source>
        <dbReference type="SAM" id="MobiDB-lite"/>
    </source>
</evidence>
<feature type="region of interest" description="Disordered" evidence="2">
    <location>
        <begin position="296"/>
        <end position="374"/>
    </location>
</feature>
<feature type="compositionally biased region" description="Basic residues" evidence="2">
    <location>
        <begin position="220"/>
        <end position="233"/>
    </location>
</feature>
<feature type="compositionally biased region" description="Basic and acidic residues" evidence="2">
    <location>
        <begin position="24"/>
        <end position="37"/>
    </location>
</feature>
<accession>A0A8J1UZD8</accession>
<evidence type="ECO:0000256" key="1">
    <source>
        <dbReference type="SAM" id="Coils"/>
    </source>
</evidence>
<comment type="caution">
    <text evidence="3">The sequence shown here is derived from an EMBL/GenBank/DDBJ whole genome shotgun (WGS) entry which is preliminary data.</text>
</comment>
<feature type="compositionally biased region" description="Polar residues" evidence="2">
    <location>
        <begin position="308"/>
        <end position="328"/>
    </location>
</feature>
<dbReference type="EMBL" id="CAIIXF020000004">
    <property type="protein sequence ID" value="CAH1781898.1"/>
    <property type="molecule type" value="Genomic_DNA"/>
</dbReference>
<evidence type="ECO:0000313" key="3">
    <source>
        <dbReference type="EMBL" id="CAH1781898.1"/>
    </source>
</evidence>
<protein>
    <submittedName>
        <fullName evidence="3">Uncharacterized protein</fullName>
    </submittedName>
</protein>
<dbReference type="AlphaFoldDB" id="A0A8J1UZD8"/>
<feature type="region of interest" description="Disordered" evidence="2">
    <location>
        <begin position="1"/>
        <end position="61"/>
    </location>
</feature>
<sequence>MRKRSFMFWQRGSKGSLNEDESDSDQHTHSEISRTKTEQFNSGQNEPTTSMDPNDEDAVLPFDHPAMSYEQLNEHIENTIKMVEFAQKNDLYKNKAIQQNLRSAEKKLLILHGEHKETKRQMRLAATKVRAIREENENLKKIILKGEWMNYDSNEFKSTCKAFQPILYADFQKIQTKSDAIGLLTKIQERKIQLQKMECLTYQKYILFKFEGEAADMISKKHSHKKKHEKSSKKKDTEKQKSPSKDPSNPTDAADRYKYKLGKLQKMIQDKQQKLQHLEEKKKKLSDSAIMLDVEINDAESPSRGPKNRQNIQFGGFQPASQLSTNVETGPRISRRNESNEPRNVSYGPRNNMPTSSRRVPPAPPLPSAISRLNPPLIVPTHALNTDL</sequence>
<feature type="compositionally biased region" description="Basic and acidic residues" evidence="2">
    <location>
        <begin position="234"/>
        <end position="244"/>
    </location>
</feature>
<name>A0A8J1UZD8_OWEFU</name>
<organism evidence="3 4">
    <name type="scientific">Owenia fusiformis</name>
    <name type="common">Polychaete worm</name>
    <dbReference type="NCBI Taxonomy" id="6347"/>
    <lineage>
        <taxon>Eukaryota</taxon>
        <taxon>Metazoa</taxon>
        <taxon>Spiralia</taxon>
        <taxon>Lophotrochozoa</taxon>
        <taxon>Annelida</taxon>
        <taxon>Polychaeta</taxon>
        <taxon>Sedentaria</taxon>
        <taxon>Canalipalpata</taxon>
        <taxon>Sabellida</taxon>
        <taxon>Oweniida</taxon>
        <taxon>Oweniidae</taxon>
        <taxon>Owenia</taxon>
    </lineage>
</organism>